<dbReference type="RefSeq" id="XP_045100194.1">
    <property type="nucleotide sequence ID" value="XM_045237920.1"/>
</dbReference>
<organism evidence="1 2">
    <name type="scientific">Caenorhabditis briggsae</name>
    <dbReference type="NCBI Taxonomy" id="6238"/>
    <lineage>
        <taxon>Eukaryota</taxon>
        <taxon>Metazoa</taxon>
        <taxon>Ecdysozoa</taxon>
        <taxon>Nematoda</taxon>
        <taxon>Chromadorea</taxon>
        <taxon>Rhabditida</taxon>
        <taxon>Rhabditina</taxon>
        <taxon>Rhabditomorpha</taxon>
        <taxon>Rhabditoidea</taxon>
        <taxon>Rhabditidae</taxon>
        <taxon>Peloderinae</taxon>
        <taxon>Caenorhabditis</taxon>
    </lineage>
</organism>
<gene>
    <name evidence="1" type="ORF">CBG27173</name>
    <name evidence="1" type="ORF">CBG_27173</name>
</gene>
<dbReference type="GeneID" id="68918630"/>
<accession>B6IL82</accession>
<proteinExistence type="predicted"/>
<dbReference type="AlphaFoldDB" id="B6IL82"/>
<reference evidence="1 2" key="1">
    <citation type="journal article" date="2003" name="PLoS Biol.">
        <title>The genome sequence of Caenorhabditis briggsae: a platform for comparative genomics.</title>
        <authorList>
            <person name="Stein L.D."/>
            <person name="Bao Z."/>
            <person name="Blasiar D."/>
            <person name="Blumenthal T."/>
            <person name="Brent M.R."/>
            <person name="Chen N."/>
            <person name="Chinwalla A."/>
            <person name="Clarke L."/>
            <person name="Clee C."/>
            <person name="Coghlan A."/>
            <person name="Coulson A."/>
            <person name="D'Eustachio P."/>
            <person name="Fitch D.H."/>
            <person name="Fulton L.A."/>
            <person name="Fulton R.E."/>
            <person name="Griffiths-Jones S."/>
            <person name="Harris T.W."/>
            <person name="Hillier L.W."/>
            <person name="Kamath R."/>
            <person name="Kuwabara P.E."/>
            <person name="Mardis E.R."/>
            <person name="Marra M.A."/>
            <person name="Miner T.L."/>
            <person name="Minx P."/>
            <person name="Mullikin J.C."/>
            <person name="Plumb R.W."/>
            <person name="Rogers J."/>
            <person name="Schein J.E."/>
            <person name="Sohrmann M."/>
            <person name="Spieth J."/>
            <person name="Stajich J.E."/>
            <person name="Wei C."/>
            <person name="Willey D."/>
            <person name="Wilson R.K."/>
            <person name="Durbin R."/>
            <person name="Waterston R.H."/>
        </authorList>
    </citation>
    <scope>NUCLEOTIDE SEQUENCE [LARGE SCALE GENOMIC DNA]</scope>
    <source>
        <strain evidence="1 2">AF16</strain>
    </source>
</reference>
<evidence type="ECO:0000313" key="2">
    <source>
        <dbReference type="Proteomes" id="UP000008549"/>
    </source>
</evidence>
<protein>
    <submittedName>
        <fullName evidence="1">Protein CBG27173</fullName>
    </submittedName>
</protein>
<dbReference type="Proteomes" id="UP000008549">
    <property type="component" value="Unassembled WGS sequence"/>
</dbReference>
<dbReference type="CTD" id="68918630"/>
<sequence length="33" mass="3833">MLLLLFLASSCSSSFFLFLRYPGSRESYKKLIN</sequence>
<dbReference type="KEGG" id="cbr:CBG_27173"/>
<keyword evidence="2" id="KW-1185">Reference proteome</keyword>
<dbReference type="InParanoid" id="B6IL82"/>
<dbReference type="HOGENOM" id="CLU_3385250_0_0_1"/>
<evidence type="ECO:0000313" key="1">
    <source>
        <dbReference type="EMBL" id="CAS00635.1"/>
    </source>
</evidence>
<reference evidence="1 2" key="2">
    <citation type="journal article" date="2011" name="PLoS Genet.">
        <title>Caenorhabditis briggsae recombinant inbred line genotypes reveal inter-strain incompatibility and the evolution of recombination.</title>
        <authorList>
            <person name="Ross J.A."/>
            <person name="Koboldt D.C."/>
            <person name="Staisch J.E."/>
            <person name="Chamberlin H.M."/>
            <person name="Gupta B.P."/>
            <person name="Miller R.D."/>
            <person name="Baird S.E."/>
            <person name="Haag E.S."/>
        </authorList>
    </citation>
    <scope>NUCLEOTIDE SEQUENCE [LARGE SCALE GENOMIC DNA]</scope>
    <source>
        <strain evidence="1 2">AF16</strain>
    </source>
</reference>
<dbReference type="EMBL" id="HE601047">
    <property type="protein sequence ID" value="CAS00635.1"/>
    <property type="molecule type" value="Genomic_DNA"/>
</dbReference>
<name>B6IL82_CAEBR</name>